<protein>
    <submittedName>
        <fullName evidence="2">Uncharacterized protein</fullName>
    </submittedName>
</protein>
<evidence type="ECO:0000313" key="2">
    <source>
        <dbReference type="EMBL" id="RNF02541.1"/>
    </source>
</evidence>
<accession>A0A3R7KW47</accession>
<name>A0A3R7KW47_TRYRA</name>
<comment type="caution">
    <text evidence="2">The sequence shown here is derived from an EMBL/GenBank/DDBJ whole genome shotgun (WGS) entry which is preliminary data.</text>
</comment>
<dbReference type="Proteomes" id="UP000283634">
    <property type="component" value="Unassembled WGS sequence"/>
</dbReference>
<feature type="region of interest" description="Disordered" evidence="1">
    <location>
        <begin position="1"/>
        <end position="25"/>
    </location>
</feature>
<reference evidence="2 3" key="1">
    <citation type="journal article" date="2018" name="BMC Genomics">
        <title>Genomic comparison of Trypanosoma conorhini and Trypanosoma rangeli to Trypanosoma cruzi strains of high and low virulence.</title>
        <authorList>
            <person name="Bradwell K.R."/>
            <person name="Koparde V.N."/>
            <person name="Matveyev A.V."/>
            <person name="Serrano M.G."/>
            <person name="Alves J.M."/>
            <person name="Parikh H."/>
            <person name="Huang B."/>
            <person name="Lee V."/>
            <person name="Espinosa-Alvarez O."/>
            <person name="Ortiz P.A."/>
            <person name="Costa-Martins A.G."/>
            <person name="Teixeira M.M."/>
            <person name="Buck G.A."/>
        </authorList>
    </citation>
    <scope>NUCLEOTIDE SEQUENCE [LARGE SCALE GENOMIC DNA]</scope>
    <source>
        <strain evidence="2 3">AM80</strain>
    </source>
</reference>
<evidence type="ECO:0000256" key="1">
    <source>
        <dbReference type="SAM" id="MobiDB-lite"/>
    </source>
</evidence>
<dbReference type="AlphaFoldDB" id="A0A3R7KW47"/>
<proteinExistence type="predicted"/>
<dbReference type="EMBL" id="MKGL01000228">
    <property type="protein sequence ID" value="RNF02541.1"/>
    <property type="molecule type" value="Genomic_DNA"/>
</dbReference>
<gene>
    <name evidence="2" type="ORF">TraAM80_06325</name>
</gene>
<organism evidence="2 3">
    <name type="scientific">Trypanosoma rangeli</name>
    <dbReference type="NCBI Taxonomy" id="5698"/>
    <lineage>
        <taxon>Eukaryota</taxon>
        <taxon>Discoba</taxon>
        <taxon>Euglenozoa</taxon>
        <taxon>Kinetoplastea</taxon>
        <taxon>Metakinetoplastina</taxon>
        <taxon>Trypanosomatida</taxon>
        <taxon>Trypanosomatidae</taxon>
        <taxon>Trypanosoma</taxon>
        <taxon>Herpetosoma</taxon>
    </lineage>
</organism>
<sequence length="114" mass="12366">MNEEKLRQLGDGGGDGSEGRMPNTMREDAPSQLLCALRFTRVAEGDLICFCWCVGGCRDASLLRRMGLGVPICVCVSWRCSRQCGAVADVGEFVGACDGRSCWHKHCVSPLARL</sequence>
<dbReference type="GeneID" id="40330258"/>
<keyword evidence="3" id="KW-1185">Reference proteome</keyword>
<dbReference type="RefSeq" id="XP_029236975.1">
    <property type="nucleotide sequence ID" value="XM_029383175.1"/>
</dbReference>
<evidence type="ECO:0000313" key="3">
    <source>
        <dbReference type="Proteomes" id="UP000283634"/>
    </source>
</evidence>